<accession>F3PUI8</accession>
<evidence type="ECO:0000313" key="1">
    <source>
        <dbReference type="EMBL" id="EGF56059.1"/>
    </source>
</evidence>
<dbReference type="EMBL" id="AFBN01000047">
    <property type="protein sequence ID" value="EGF56059.1"/>
    <property type="molecule type" value="Genomic_DNA"/>
</dbReference>
<dbReference type="HOGENOM" id="CLU_2858320_0_0_10"/>
<organism evidence="1 2">
    <name type="scientific">Bacteroides fluxus YIT 12057</name>
    <dbReference type="NCBI Taxonomy" id="763034"/>
    <lineage>
        <taxon>Bacteria</taxon>
        <taxon>Pseudomonadati</taxon>
        <taxon>Bacteroidota</taxon>
        <taxon>Bacteroidia</taxon>
        <taxon>Bacteroidales</taxon>
        <taxon>Bacteroidaceae</taxon>
        <taxon>Bacteroides</taxon>
    </lineage>
</organism>
<evidence type="ECO:0000313" key="2">
    <source>
        <dbReference type="Proteomes" id="UP000003416"/>
    </source>
</evidence>
<gene>
    <name evidence="1" type="ORF">HMPREF9446_02461</name>
</gene>
<sequence>MNLCINFPKKEHPYFVLCSNKSYFVCKKQKWRNHMEVQQKLYPIGIQTFSELIRKNYFINGILF</sequence>
<reference evidence="1 2" key="1">
    <citation type="submission" date="2011-02" db="EMBL/GenBank/DDBJ databases">
        <authorList>
            <person name="Weinstock G."/>
            <person name="Sodergren E."/>
            <person name="Clifton S."/>
            <person name="Fulton L."/>
            <person name="Fulton B."/>
            <person name="Courtney L."/>
            <person name="Fronick C."/>
            <person name="Harrison M."/>
            <person name="Strong C."/>
            <person name="Farmer C."/>
            <person name="Delahaunty K."/>
            <person name="Markovic C."/>
            <person name="Hall O."/>
            <person name="Minx P."/>
            <person name="Tomlinson C."/>
            <person name="Mitreva M."/>
            <person name="Hou S."/>
            <person name="Chen J."/>
            <person name="Wollam A."/>
            <person name="Pepin K.H."/>
            <person name="Johnson M."/>
            <person name="Bhonagiri V."/>
            <person name="Zhang X."/>
            <person name="Suruliraj S."/>
            <person name="Warren W."/>
            <person name="Chinwalla A."/>
            <person name="Mardis E.R."/>
            <person name="Wilson R.K."/>
        </authorList>
    </citation>
    <scope>NUCLEOTIDE SEQUENCE [LARGE SCALE GENOMIC DNA]</scope>
    <source>
        <strain evidence="1 2">YIT 12057</strain>
    </source>
</reference>
<dbReference type="Proteomes" id="UP000003416">
    <property type="component" value="Unassembled WGS sequence"/>
</dbReference>
<name>F3PUI8_9BACE</name>
<dbReference type="AlphaFoldDB" id="F3PUI8"/>
<protein>
    <submittedName>
        <fullName evidence="1">Uncharacterized protein</fullName>
    </submittedName>
</protein>
<comment type="caution">
    <text evidence="1">The sequence shown here is derived from an EMBL/GenBank/DDBJ whole genome shotgun (WGS) entry which is preliminary data.</text>
</comment>
<proteinExistence type="predicted"/>
<keyword evidence="2" id="KW-1185">Reference proteome</keyword>